<dbReference type="InterPro" id="IPR051283">
    <property type="entry name" value="Sec_Metabolite_Acyltrans"/>
</dbReference>
<dbReference type="InterPro" id="IPR023213">
    <property type="entry name" value="CAT-like_dom_sf"/>
</dbReference>
<dbReference type="Gramene" id="TraesLDM3A03G01315110.1">
    <property type="protein sequence ID" value="TraesLDM3A03G01315110.1"/>
    <property type="gene ID" value="TraesLDM3A03G01315110"/>
</dbReference>
<dbReference type="Gene3D" id="3.30.559.10">
    <property type="entry name" value="Chloramphenicol acetyltransferase-like domain"/>
    <property type="match status" value="2"/>
</dbReference>
<dbReference type="SMR" id="A0A3B6EB01"/>
<accession>A0A3B6EB01</accession>
<evidence type="ECO:0000256" key="1">
    <source>
        <dbReference type="ARBA" id="ARBA00022679"/>
    </source>
</evidence>
<reference evidence="2" key="2">
    <citation type="submission" date="2018-10" db="UniProtKB">
        <authorList>
            <consortium name="EnsemblPlants"/>
        </authorList>
    </citation>
    <scope>IDENTIFICATION</scope>
</reference>
<dbReference type="Gramene" id="TraesMAC3A03G01312550.1">
    <property type="protein sequence ID" value="TraesMAC3A03G01312550.1"/>
    <property type="gene ID" value="TraesMAC3A03G01312550"/>
</dbReference>
<dbReference type="Pfam" id="PF02458">
    <property type="entry name" value="Transferase"/>
    <property type="match status" value="2"/>
</dbReference>
<dbReference type="AlphaFoldDB" id="A0A3B6EB01"/>
<dbReference type="GO" id="GO:0005737">
    <property type="term" value="C:cytoplasm"/>
    <property type="evidence" value="ECO:0000318"/>
    <property type="project" value="GO_Central"/>
</dbReference>
<evidence type="ECO:0000313" key="3">
    <source>
        <dbReference type="Proteomes" id="UP000019116"/>
    </source>
</evidence>
<dbReference type="Proteomes" id="UP000019116">
    <property type="component" value="Chromosome 3A"/>
</dbReference>
<proteinExistence type="predicted"/>
<dbReference type="Gramene" id="TraesJAG3A03G01321970.1">
    <property type="protein sequence ID" value="TraesJAG3A03G01321970.1"/>
    <property type="gene ID" value="TraesJAG3A03G01321970"/>
</dbReference>
<dbReference type="STRING" id="4565.A0A3B6EB01"/>
<dbReference type="Gramene" id="TraesCS3A02G024800.1">
    <property type="protein sequence ID" value="TraesCS3A02G024800.1"/>
    <property type="gene ID" value="TraesCS3A02G024800"/>
</dbReference>
<protein>
    <recommendedName>
        <fullName evidence="4">Acetyltransferase</fullName>
    </recommendedName>
</protein>
<keyword evidence="1" id="KW-0808">Transferase</keyword>
<dbReference type="OMA" id="LEYIQMG"/>
<dbReference type="PANTHER" id="PTHR31896">
    <property type="entry name" value="FAMILY REGULATORY PROTEIN, PUTATIVE (AFU_ORTHOLOGUE AFUA_3G14730)-RELATED"/>
    <property type="match status" value="1"/>
</dbReference>
<dbReference type="EnsemblPlants" id="TraesCS3A02G024800.1">
    <property type="protein sequence ID" value="TraesCS3A02G024800.1"/>
    <property type="gene ID" value="TraesCS3A02G024800"/>
</dbReference>
<keyword evidence="3" id="KW-1185">Reference proteome</keyword>
<dbReference type="OrthoDB" id="620762at2759"/>
<dbReference type="Gramene" id="TraesROB_scaffold_049085_01G000300.1">
    <property type="protein sequence ID" value="TraesROB_scaffold_049085_01G000300.1"/>
    <property type="gene ID" value="TraesROB_scaffold_049085_01G000300"/>
</dbReference>
<organism evidence="2">
    <name type="scientific">Triticum aestivum</name>
    <name type="common">Wheat</name>
    <dbReference type="NCBI Taxonomy" id="4565"/>
    <lineage>
        <taxon>Eukaryota</taxon>
        <taxon>Viridiplantae</taxon>
        <taxon>Streptophyta</taxon>
        <taxon>Embryophyta</taxon>
        <taxon>Tracheophyta</taxon>
        <taxon>Spermatophyta</taxon>
        <taxon>Magnoliopsida</taxon>
        <taxon>Liliopsida</taxon>
        <taxon>Poales</taxon>
        <taxon>Poaceae</taxon>
        <taxon>BOP clade</taxon>
        <taxon>Pooideae</taxon>
        <taxon>Triticodae</taxon>
        <taxon>Triticeae</taxon>
        <taxon>Triticinae</taxon>
        <taxon>Triticum</taxon>
    </lineage>
</organism>
<evidence type="ECO:0000313" key="2">
    <source>
        <dbReference type="EnsemblPlants" id="TraesCS3A02G024800.1"/>
    </source>
</evidence>
<reference evidence="2" key="1">
    <citation type="submission" date="2018-08" db="EMBL/GenBank/DDBJ databases">
        <authorList>
            <person name="Rossello M."/>
        </authorList>
    </citation>
    <scope>NUCLEOTIDE SEQUENCE [LARGE SCALE GENOMIC DNA]</scope>
    <source>
        <strain evidence="2">cv. Chinese Spring</strain>
    </source>
</reference>
<dbReference type="Gramene" id="TraesSYM3A03G01333390.1">
    <property type="protein sequence ID" value="TraesSYM3A03G01333390.1"/>
    <property type="gene ID" value="TraesSYM3A03G01333390"/>
</dbReference>
<dbReference type="Gramene" id="TraesCS3A03G0050200.1">
    <property type="protein sequence ID" value="TraesCS3A03G0050200.1.CDS"/>
    <property type="gene ID" value="TraesCS3A03G0050200"/>
</dbReference>
<dbReference type="GO" id="GO:0016747">
    <property type="term" value="F:acyltransferase activity, transferring groups other than amino-acyl groups"/>
    <property type="evidence" value="ECO:0000318"/>
    <property type="project" value="GO_Central"/>
</dbReference>
<sequence length="442" mass="46639">MDPFQIMSRRMVLPEQTTAWLPPALETTVDLTSWDLRMITLEYIQMGVLLPKPPSPTTGRGGQGHHAHVAERLASSLARALGRYYPYAGRLAVALGGDGGSTSIAVSLRCSREGTELVHAVAPGVTVADVVAPLCTPGVVQSFFPLNGLVSVDAAAGSHPLPAAQVTELADGVFVTMSLNHASDGAAISSTLPVHRRWFLDGCRVPMPFRKLEDIVGHEHSSSVQQQECFLHFSGESVRKLKEKANAEAAGTGSVGATISSLQALLAHLWIAVCRARRLAPDQSTTYALLIGCRGRVDGVSAGNAVVRVEVGSTAGEILKLGLGWTASLLNRMVASFDEASERDRLASWPRNPSFACVSPPPAALVVTGNSPRFDVYGDDFWWGRPVGVRSGPTSKMDGTATVFEGGGGIGSMALEACLDPEALVRLVADEGFMSTVSAATE</sequence>
<evidence type="ECO:0008006" key="4">
    <source>
        <dbReference type="Google" id="ProtNLM"/>
    </source>
</evidence>
<dbReference type="PANTHER" id="PTHR31896:SF59">
    <property type="entry name" value="ACETYLTRANSFERASE"/>
    <property type="match status" value="1"/>
</dbReference>
<dbReference type="Gramene" id="TraesRN3A0100044100.1">
    <property type="protein sequence ID" value="TraesRN3A0100044100.1"/>
    <property type="gene ID" value="TraesRN3A0100044100"/>
</dbReference>
<name>A0A3B6EB01_WHEAT</name>